<dbReference type="AlphaFoldDB" id="A0A4Y2AUS2"/>
<organism evidence="2 3">
    <name type="scientific">Araneus ventricosus</name>
    <name type="common">Orbweaver spider</name>
    <name type="synonym">Epeira ventricosa</name>
    <dbReference type="NCBI Taxonomy" id="182803"/>
    <lineage>
        <taxon>Eukaryota</taxon>
        <taxon>Metazoa</taxon>
        <taxon>Ecdysozoa</taxon>
        <taxon>Arthropoda</taxon>
        <taxon>Chelicerata</taxon>
        <taxon>Arachnida</taxon>
        <taxon>Araneae</taxon>
        <taxon>Araneomorphae</taxon>
        <taxon>Entelegynae</taxon>
        <taxon>Araneoidea</taxon>
        <taxon>Araneidae</taxon>
        <taxon>Araneus</taxon>
    </lineage>
</organism>
<evidence type="ECO:0000313" key="2">
    <source>
        <dbReference type="EMBL" id="GBL83812.1"/>
    </source>
</evidence>
<keyword evidence="3" id="KW-1185">Reference proteome</keyword>
<comment type="caution">
    <text evidence="2">The sequence shown here is derived from an EMBL/GenBank/DDBJ whole genome shotgun (WGS) entry which is preliminary data.</text>
</comment>
<name>A0A4Y2AUS2_ARAVE</name>
<dbReference type="EMBL" id="BGPR01000034">
    <property type="protein sequence ID" value="GBL83812.1"/>
    <property type="molecule type" value="Genomic_DNA"/>
</dbReference>
<evidence type="ECO:0000313" key="3">
    <source>
        <dbReference type="Proteomes" id="UP000499080"/>
    </source>
</evidence>
<dbReference type="Proteomes" id="UP000499080">
    <property type="component" value="Unassembled WGS sequence"/>
</dbReference>
<dbReference type="Pfam" id="PF03184">
    <property type="entry name" value="DDE_1"/>
    <property type="match status" value="1"/>
</dbReference>
<feature type="domain" description="DDE-1" evidence="1">
    <location>
        <begin position="62"/>
        <end position="108"/>
    </location>
</feature>
<accession>A0A4Y2AUS2</accession>
<proteinExistence type="predicted"/>
<dbReference type="InterPro" id="IPR004875">
    <property type="entry name" value="DDE_SF_endonuclease_dom"/>
</dbReference>
<evidence type="ECO:0000259" key="1">
    <source>
        <dbReference type="Pfam" id="PF03184"/>
    </source>
</evidence>
<dbReference type="OrthoDB" id="8191755at2759"/>
<gene>
    <name evidence="2" type="ORF">AVEN_132692_1</name>
</gene>
<reference evidence="2 3" key="1">
    <citation type="journal article" date="2019" name="Sci. Rep.">
        <title>Orb-weaving spider Araneus ventricosus genome elucidates the spidroin gene catalogue.</title>
        <authorList>
            <person name="Kono N."/>
            <person name="Nakamura H."/>
            <person name="Ohtoshi R."/>
            <person name="Moran D.A.P."/>
            <person name="Shinohara A."/>
            <person name="Yoshida Y."/>
            <person name="Fujiwara M."/>
            <person name="Mori M."/>
            <person name="Tomita M."/>
            <person name="Arakawa K."/>
        </authorList>
    </citation>
    <scope>NUCLEOTIDE SEQUENCE [LARGE SCALE GENOMIC DNA]</scope>
</reference>
<protein>
    <recommendedName>
        <fullName evidence="1">DDE-1 domain-containing protein</fullName>
    </recommendedName>
</protein>
<dbReference type="GO" id="GO:0003676">
    <property type="term" value="F:nucleic acid binding"/>
    <property type="evidence" value="ECO:0007669"/>
    <property type="project" value="InterPro"/>
</dbReference>
<sequence>MRICKIKTDGSTTPQETFLEAAAIVMTGCSLRNAAGKYGINFMAPQRYCSEMKIASDGSSGSSNKSGWMTGQDFQSFMRHFITRHQPVLLILDSHQSHLDLTTLDLVKDNRVILLSFQIIICKKCNSDTDHDDNSSE</sequence>